<dbReference type="AlphaFoldDB" id="A0A4U7KRS7"/>
<proteinExistence type="predicted"/>
<comment type="subcellular location">
    <subcellularLocation>
        <location evidence="2">Chromosome</location>
    </subcellularLocation>
    <subcellularLocation>
        <location evidence="1">Nucleus</location>
    </subcellularLocation>
</comment>
<dbReference type="SMART" id="SM00508">
    <property type="entry name" value="PostSET"/>
    <property type="match status" value="1"/>
</dbReference>
<sequence>MALDFGHGAAVAAAAAVGAQDVVDLGLDDVGVTSDPAQLKHDSSPHSSASIPPPSPRPPSPPAFTPSPSPPPQSASASAAAQNDHAPPPKHSPHSPRSAHVALLGSPSELNQSHSAASRTPSALDDDSAIHHNDTASFALASTSSARKPKAKPQPQLITHLPLAEDAAMATFQEITFNDYHDKKLGRPPGKFDDYMICDCNPNTENPDLACTDYSGCINRMTQIECSSSKCRWGKQCRNQRFHRRQYIDVDIVQTEKKGFGLRAAQDISKETFVYEYVGEVMNQPTFLDRMQQYRVEGIRHFYFMMLQPNEYLDATKKGGKGRFINHSCNPNCSVSKWQVGKHLRMGIFAKRNILKGEELTFNYNVDRYGNDAQECFCGEPNCVGTLGGKTQTDLSGMDDLFLDALGISDEVEQTEAKGSRRKRGKRLDLDFIPQMRPIQEHEATRVMTAARQAGPKREILEKLLRRMEMTMDVNVQKSLVKLHGFILMQFLLEQWWNDRDIVLLIVNVLARWPLIARNKVIDCGVEDQVRIVAETYRPKVTAKLESSDGHSDVKKEDSTTDLTTKLNGNGNVEAEPTQAPLVGAPPAEDAEVSSRAEHLLAAWKKLDLTYRIARKDAIKQDGEAVKDATAVTTWVDRRRMQDLDDPLDMDHAQAPNAVSSELGSALSGDQDLRESRSTWQPPPDPPAAISNGPGKRTNGFGHPKASPGNFTPSRLQSSGQSPLTPDQLTSALSSSLAKSLPGLVSSLKQQQFQLQQQQQQQQQQPQQPPAQPVTKSIEEIIREANEAEERARKEAEAAAKAARELELNGGLNSISSRKRPSSSSRHSDKRAKHSSSSSSSHSAARQSSSNGADSSSRPGADPSSGAADLAASNERRLRKLVGELVVRQMSKHKDELERESFKRHAKELTNAIVSKEIRNPKSWPPARAAALTELSNEKKAKIKSFAKEYIDKLMARKGKGKGSTTPSNNEAASSSHVASSSSNNNGSL</sequence>
<feature type="compositionally biased region" description="Polar residues" evidence="15">
    <location>
        <begin position="709"/>
        <end position="728"/>
    </location>
</feature>
<dbReference type="InterPro" id="IPR001214">
    <property type="entry name" value="SET_dom"/>
</dbReference>
<keyword evidence="11" id="KW-0804">Transcription</keyword>
<keyword evidence="5" id="KW-0158">Chromosome</keyword>
<feature type="region of interest" description="Disordered" evidence="15">
    <location>
        <begin position="29"/>
        <end position="129"/>
    </location>
</feature>
<dbReference type="EMBL" id="SRRM01000018">
    <property type="protein sequence ID" value="TKY85928.1"/>
    <property type="molecule type" value="Genomic_DNA"/>
</dbReference>
<evidence type="ECO:0000313" key="20">
    <source>
        <dbReference type="Proteomes" id="UP000306050"/>
    </source>
</evidence>
<feature type="compositionally biased region" description="Polar residues" evidence="15">
    <location>
        <begin position="561"/>
        <end position="571"/>
    </location>
</feature>
<keyword evidence="6" id="KW-0678">Repressor</keyword>
<dbReference type="GeneID" id="40727648"/>
<feature type="compositionally biased region" description="Polar residues" evidence="15">
    <location>
        <begin position="108"/>
        <end position="121"/>
    </location>
</feature>
<dbReference type="GO" id="GO:0140955">
    <property type="term" value="F:histone H3K36 trimethyltransferase activity"/>
    <property type="evidence" value="ECO:0007669"/>
    <property type="project" value="UniProtKB-EC"/>
</dbReference>
<dbReference type="InterPro" id="IPR025788">
    <property type="entry name" value="Set2_fungi"/>
</dbReference>
<dbReference type="Gene3D" id="2.170.270.10">
    <property type="entry name" value="SET domain"/>
    <property type="match status" value="1"/>
</dbReference>
<keyword evidence="7" id="KW-0489">Methyltransferase</keyword>
<dbReference type="SMART" id="SM00570">
    <property type="entry name" value="AWS"/>
    <property type="match status" value="1"/>
</dbReference>
<evidence type="ECO:0000256" key="9">
    <source>
        <dbReference type="ARBA" id="ARBA00022691"/>
    </source>
</evidence>
<evidence type="ECO:0000256" key="8">
    <source>
        <dbReference type="ARBA" id="ARBA00022679"/>
    </source>
</evidence>
<reference evidence="19 20" key="1">
    <citation type="submission" date="2019-05" db="EMBL/GenBank/DDBJ databases">
        <title>Sporisorium graminicola CBS 10092 draft sequencing and annotation.</title>
        <authorList>
            <person name="Solano-Gonzalez S."/>
            <person name="Caddick M.X."/>
            <person name="Darby A."/>
        </authorList>
    </citation>
    <scope>NUCLEOTIDE SEQUENCE [LARGE SCALE GENOMIC DNA]</scope>
    <source>
        <strain evidence="19 20">CBS 10092</strain>
    </source>
</reference>
<feature type="region of interest" description="Disordered" evidence="15">
    <location>
        <begin position="659"/>
        <end position="735"/>
    </location>
</feature>
<dbReference type="Pfam" id="PF17907">
    <property type="entry name" value="AWS"/>
    <property type="match status" value="1"/>
</dbReference>
<dbReference type="InterPro" id="IPR050777">
    <property type="entry name" value="SET2_Histone-Lys_MeTrsfase"/>
</dbReference>
<feature type="compositionally biased region" description="Pro residues" evidence="15">
    <location>
        <begin position="51"/>
        <end position="73"/>
    </location>
</feature>
<dbReference type="GO" id="GO:0005694">
    <property type="term" value="C:chromosome"/>
    <property type="evidence" value="ECO:0007669"/>
    <property type="project" value="UniProtKB-SubCell"/>
</dbReference>
<organism evidence="19 20">
    <name type="scientific">Sporisorium graminicola</name>
    <dbReference type="NCBI Taxonomy" id="280036"/>
    <lineage>
        <taxon>Eukaryota</taxon>
        <taxon>Fungi</taxon>
        <taxon>Dikarya</taxon>
        <taxon>Basidiomycota</taxon>
        <taxon>Ustilaginomycotina</taxon>
        <taxon>Ustilaginomycetes</taxon>
        <taxon>Ustilaginales</taxon>
        <taxon>Ustilaginaceae</taxon>
        <taxon>Sporisorium</taxon>
    </lineage>
</organism>
<evidence type="ECO:0000256" key="5">
    <source>
        <dbReference type="ARBA" id="ARBA00022454"/>
    </source>
</evidence>
<feature type="compositionally biased region" description="Low complexity" evidence="15">
    <location>
        <begin position="835"/>
        <end position="850"/>
    </location>
</feature>
<feature type="region of interest" description="Disordered" evidence="15">
    <location>
        <begin position="547"/>
        <end position="579"/>
    </location>
</feature>
<feature type="compositionally biased region" description="Low complexity" evidence="15">
    <location>
        <begin position="968"/>
        <end position="989"/>
    </location>
</feature>
<dbReference type="PROSITE" id="PS50280">
    <property type="entry name" value="SET"/>
    <property type="match status" value="1"/>
</dbReference>
<keyword evidence="9" id="KW-0949">S-adenosyl-L-methionine</keyword>
<dbReference type="Pfam" id="PF00856">
    <property type="entry name" value="SET"/>
    <property type="match status" value="1"/>
</dbReference>
<dbReference type="PANTHER" id="PTHR22884">
    <property type="entry name" value="SET DOMAIN PROTEINS"/>
    <property type="match status" value="1"/>
</dbReference>
<evidence type="ECO:0000256" key="2">
    <source>
        <dbReference type="ARBA" id="ARBA00004286"/>
    </source>
</evidence>
<evidence type="ECO:0000256" key="10">
    <source>
        <dbReference type="ARBA" id="ARBA00023015"/>
    </source>
</evidence>
<dbReference type="PROSITE" id="PS51215">
    <property type="entry name" value="AWS"/>
    <property type="match status" value="1"/>
</dbReference>
<evidence type="ECO:0000256" key="11">
    <source>
        <dbReference type="ARBA" id="ARBA00023163"/>
    </source>
</evidence>
<dbReference type="InterPro" id="IPR044437">
    <property type="entry name" value="SETD2/Set2_SET"/>
</dbReference>
<dbReference type="PROSITE" id="PS51568">
    <property type="entry name" value="SAM_MT43_SET2_1"/>
    <property type="match status" value="1"/>
</dbReference>
<evidence type="ECO:0000256" key="3">
    <source>
        <dbReference type="ARBA" id="ARBA00012178"/>
    </source>
</evidence>
<keyword evidence="20" id="KW-1185">Reference proteome</keyword>
<dbReference type="InterPro" id="IPR003616">
    <property type="entry name" value="Post-SET_dom"/>
</dbReference>
<evidence type="ECO:0000256" key="6">
    <source>
        <dbReference type="ARBA" id="ARBA00022491"/>
    </source>
</evidence>
<feature type="region of interest" description="Disordered" evidence="15">
    <location>
        <begin position="809"/>
        <end position="872"/>
    </location>
</feature>
<dbReference type="InterPro" id="IPR046341">
    <property type="entry name" value="SET_dom_sf"/>
</dbReference>
<protein>
    <recommendedName>
        <fullName evidence="4">Histone-lysine N-methyltransferase, H3 lysine-36 specific</fullName>
        <ecNumber evidence="3">2.1.1.359</ecNumber>
    </recommendedName>
    <alternativeName>
        <fullName evidence="13">SET domain-containing protein 2</fullName>
    </alternativeName>
</protein>
<dbReference type="GO" id="GO:0006355">
    <property type="term" value="P:regulation of DNA-templated transcription"/>
    <property type="evidence" value="ECO:0007669"/>
    <property type="project" value="InterPro"/>
</dbReference>
<feature type="compositionally biased region" description="Basic and acidic residues" evidence="15">
    <location>
        <begin position="547"/>
        <end position="559"/>
    </location>
</feature>
<dbReference type="PROSITE" id="PS50868">
    <property type="entry name" value="POST_SET"/>
    <property type="match status" value="1"/>
</dbReference>
<feature type="domain" description="AWS" evidence="18">
    <location>
        <begin position="193"/>
        <end position="246"/>
    </location>
</feature>
<evidence type="ECO:0000256" key="14">
    <source>
        <dbReference type="ARBA" id="ARBA00047545"/>
    </source>
</evidence>
<feature type="compositionally biased region" description="Low complexity" evidence="15">
    <location>
        <begin position="756"/>
        <end position="766"/>
    </location>
</feature>
<keyword evidence="8" id="KW-0808">Transferase</keyword>
<keyword evidence="10" id="KW-0805">Transcription regulation</keyword>
<keyword evidence="12" id="KW-0539">Nucleus</keyword>
<dbReference type="SUPFAM" id="SSF82199">
    <property type="entry name" value="SET domain"/>
    <property type="match status" value="1"/>
</dbReference>
<dbReference type="Proteomes" id="UP000306050">
    <property type="component" value="Chromosome SGRAM_5"/>
</dbReference>
<name>A0A4U7KRS7_9BASI</name>
<comment type="caution">
    <text evidence="19">The sequence shown here is derived from an EMBL/GenBank/DDBJ whole genome shotgun (WGS) entry which is preliminary data.</text>
</comment>
<feature type="region of interest" description="Disordered" evidence="15">
    <location>
        <begin position="956"/>
        <end position="989"/>
    </location>
</feature>
<dbReference type="Gene3D" id="1.10.1740.100">
    <property type="entry name" value="Set2, Rpb1 interacting domain"/>
    <property type="match status" value="1"/>
</dbReference>
<dbReference type="RefSeq" id="XP_029737913.1">
    <property type="nucleotide sequence ID" value="XM_029885347.1"/>
</dbReference>
<accession>A0A4U7KRS7</accession>
<feature type="region of interest" description="Disordered" evidence="15">
    <location>
        <begin position="756"/>
        <end position="775"/>
    </location>
</feature>
<dbReference type="InterPro" id="IPR013257">
    <property type="entry name" value="SRI"/>
</dbReference>
<evidence type="ECO:0000259" key="17">
    <source>
        <dbReference type="PROSITE" id="PS50868"/>
    </source>
</evidence>
<evidence type="ECO:0000256" key="13">
    <source>
        <dbReference type="ARBA" id="ARBA00030091"/>
    </source>
</evidence>
<feature type="domain" description="SET" evidence="16">
    <location>
        <begin position="248"/>
        <end position="365"/>
    </location>
</feature>
<dbReference type="KEGG" id="sgra:EX895_004753"/>
<gene>
    <name evidence="19" type="ORF">EX895_004753</name>
</gene>
<dbReference type="InterPro" id="IPR006560">
    <property type="entry name" value="AWS_dom"/>
</dbReference>
<dbReference type="GO" id="GO:0032259">
    <property type="term" value="P:methylation"/>
    <property type="evidence" value="ECO:0007669"/>
    <property type="project" value="UniProtKB-KW"/>
</dbReference>
<evidence type="ECO:0000256" key="15">
    <source>
        <dbReference type="SAM" id="MobiDB-lite"/>
    </source>
</evidence>
<dbReference type="Pfam" id="PF08236">
    <property type="entry name" value="SRI"/>
    <property type="match status" value="1"/>
</dbReference>
<dbReference type="SMART" id="SM00317">
    <property type="entry name" value="SET"/>
    <property type="match status" value="1"/>
</dbReference>
<dbReference type="OrthoDB" id="422362at2759"/>
<comment type="catalytic activity">
    <reaction evidence="14">
        <text>L-lysyl(36)-[histone H3] + 3 S-adenosyl-L-methionine = N(6),N(6),N(6)-trimethyl-L-lysyl(36)-[histone H3] + 3 S-adenosyl-L-homocysteine + 3 H(+)</text>
        <dbReference type="Rhea" id="RHEA:60324"/>
        <dbReference type="Rhea" id="RHEA-COMP:9785"/>
        <dbReference type="Rhea" id="RHEA-COMP:15536"/>
        <dbReference type="ChEBI" id="CHEBI:15378"/>
        <dbReference type="ChEBI" id="CHEBI:29969"/>
        <dbReference type="ChEBI" id="CHEBI:57856"/>
        <dbReference type="ChEBI" id="CHEBI:59789"/>
        <dbReference type="ChEBI" id="CHEBI:61961"/>
        <dbReference type="EC" id="2.1.1.359"/>
    </reaction>
</comment>
<evidence type="ECO:0000313" key="19">
    <source>
        <dbReference type="EMBL" id="TKY85928.1"/>
    </source>
</evidence>
<evidence type="ECO:0000256" key="7">
    <source>
        <dbReference type="ARBA" id="ARBA00022603"/>
    </source>
</evidence>
<dbReference type="GO" id="GO:0005634">
    <property type="term" value="C:nucleus"/>
    <property type="evidence" value="ECO:0007669"/>
    <property type="project" value="UniProtKB-SubCell"/>
</dbReference>
<evidence type="ECO:0000256" key="4">
    <source>
        <dbReference type="ARBA" id="ARBA00018028"/>
    </source>
</evidence>
<evidence type="ECO:0000256" key="1">
    <source>
        <dbReference type="ARBA" id="ARBA00004123"/>
    </source>
</evidence>
<evidence type="ECO:0000259" key="16">
    <source>
        <dbReference type="PROSITE" id="PS50280"/>
    </source>
</evidence>
<dbReference type="CDD" id="cd19172">
    <property type="entry name" value="SET_SETD2"/>
    <property type="match status" value="1"/>
</dbReference>
<dbReference type="InterPro" id="IPR038190">
    <property type="entry name" value="SRI_sf"/>
</dbReference>
<evidence type="ECO:0000256" key="12">
    <source>
        <dbReference type="ARBA" id="ARBA00023242"/>
    </source>
</evidence>
<evidence type="ECO:0000259" key="18">
    <source>
        <dbReference type="PROSITE" id="PS51215"/>
    </source>
</evidence>
<feature type="domain" description="Post-SET" evidence="17">
    <location>
        <begin position="372"/>
        <end position="388"/>
    </location>
</feature>
<dbReference type="EC" id="2.1.1.359" evidence="3"/>